<feature type="binding site" evidence="7">
    <location>
        <position position="141"/>
    </location>
    <ligand>
        <name>Zn(2+)</name>
        <dbReference type="ChEBI" id="CHEBI:29105"/>
        <note>catalytic</note>
    </ligand>
</feature>
<keyword evidence="4 7" id="KW-0255">Endonuclease</keyword>
<dbReference type="InterPro" id="IPR002036">
    <property type="entry name" value="YbeY"/>
</dbReference>
<keyword evidence="6 7" id="KW-0862">Zinc</keyword>
<dbReference type="Pfam" id="PF02130">
    <property type="entry name" value="YbeY"/>
    <property type="match status" value="1"/>
</dbReference>
<proteinExistence type="inferred from homology"/>
<dbReference type="HAMAP" id="MF_00009">
    <property type="entry name" value="Endoribonucl_YbeY"/>
    <property type="match status" value="1"/>
</dbReference>
<dbReference type="GO" id="GO:0008270">
    <property type="term" value="F:zinc ion binding"/>
    <property type="evidence" value="ECO:0007669"/>
    <property type="project" value="UniProtKB-UniRule"/>
</dbReference>
<keyword evidence="5 7" id="KW-0378">Hydrolase</keyword>
<organism evidence="8 9">
    <name type="scientific">Candidatus Jettenia caeni</name>
    <dbReference type="NCBI Taxonomy" id="247490"/>
    <lineage>
        <taxon>Bacteria</taxon>
        <taxon>Pseudomonadati</taxon>
        <taxon>Planctomycetota</taxon>
        <taxon>Candidatus Brocadiia</taxon>
        <taxon>Candidatus Brocadiales</taxon>
        <taxon>Candidatus Brocadiaceae</taxon>
        <taxon>Candidatus Jettenia</taxon>
    </lineage>
</organism>
<evidence type="ECO:0000256" key="6">
    <source>
        <dbReference type="ARBA" id="ARBA00022833"/>
    </source>
</evidence>
<dbReference type="GO" id="GO:0006364">
    <property type="term" value="P:rRNA processing"/>
    <property type="evidence" value="ECO:0007669"/>
    <property type="project" value="UniProtKB-UniRule"/>
</dbReference>
<evidence type="ECO:0000313" key="9">
    <source>
        <dbReference type="Proteomes" id="UP000002985"/>
    </source>
</evidence>
<gene>
    <name evidence="7" type="primary">ybeY</name>
    <name evidence="8" type="ORF">KSU1_C1005</name>
</gene>
<dbReference type="PROSITE" id="PS01306">
    <property type="entry name" value="UPF0054"/>
    <property type="match status" value="1"/>
</dbReference>
<dbReference type="NCBIfam" id="TIGR00043">
    <property type="entry name" value="rRNA maturation RNase YbeY"/>
    <property type="match status" value="1"/>
</dbReference>
<dbReference type="GO" id="GO:0005737">
    <property type="term" value="C:cytoplasm"/>
    <property type="evidence" value="ECO:0007669"/>
    <property type="project" value="UniProtKB-SubCell"/>
</dbReference>
<dbReference type="eggNOG" id="COG0319">
    <property type="taxonomic scope" value="Bacteria"/>
</dbReference>
<comment type="subcellular location">
    <subcellularLocation>
        <location evidence="7">Cytoplasm</location>
    </subcellularLocation>
</comment>
<feature type="binding site" evidence="7">
    <location>
        <position position="137"/>
    </location>
    <ligand>
        <name>Zn(2+)</name>
        <dbReference type="ChEBI" id="CHEBI:29105"/>
        <note>catalytic</note>
    </ligand>
</feature>
<evidence type="ECO:0000256" key="3">
    <source>
        <dbReference type="ARBA" id="ARBA00022723"/>
    </source>
</evidence>
<dbReference type="Gene3D" id="3.40.390.30">
    <property type="entry name" value="Metalloproteases ('zincins'), catalytic domain"/>
    <property type="match status" value="1"/>
</dbReference>
<keyword evidence="9" id="KW-1185">Reference proteome</keyword>
<dbReference type="AlphaFoldDB" id="I3ILK6"/>
<keyword evidence="3 7" id="KW-0479">Metal-binding</keyword>
<dbReference type="SUPFAM" id="SSF55486">
    <property type="entry name" value="Metalloproteases ('zincins'), catalytic domain"/>
    <property type="match status" value="1"/>
</dbReference>
<comment type="cofactor">
    <cofactor evidence="7">
        <name>Zn(2+)</name>
        <dbReference type="ChEBI" id="CHEBI:29105"/>
    </cofactor>
    <text evidence="7">Binds 1 zinc ion.</text>
</comment>
<dbReference type="GO" id="GO:0004521">
    <property type="term" value="F:RNA endonuclease activity"/>
    <property type="evidence" value="ECO:0007669"/>
    <property type="project" value="UniProtKB-UniRule"/>
</dbReference>
<feature type="binding site" evidence="7">
    <location>
        <position position="147"/>
    </location>
    <ligand>
        <name>Zn(2+)</name>
        <dbReference type="ChEBI" id="CHEBI:29105"/>
        <note>catalytic</note>
    </ligand>
</feature>
<evidence type="ECO:0000256" key="2">
    <source>
        <dbReference type="ARBA" id="ARBA00022722"/>
    </source>
</evidence>
<keyword evidence="7" id="KW-0690">Ribosome biogenesis</keyword>
<evidence type="ECO:0000256" key="7">
    <source>
        <dbReference type="HAMAP-Rule" id="MF_00009"/>
    </source>
</evidence>
<reference evidence="8 9" key="1">
    <citation type="journal article" date="2012" name="FEBS Lett.">
        <title>Anammox organism KSU-1 expresses a NirK-type copper-containing nitrite reductase instead of a NirS-type with cytochrome cd1.</title>
        <authorList>
            <person name="Hira D."/>
            <person name="Toh H."/>
            <person name="Migita C.T."/>
            <person name="Okubo H."/>
            <person name="Nishiyama T."/>
            <person name="Hattori M."/>
            <person name="Furukawa K."/>
            <person name="Fujii T."/>
        </authorList>
    </citation>
    <scope>NUCLEOTIDE SEQUENCE [LARGE SCALE GENOMIC DNA]</scope>
</reference>
<name>I3ILK6_9BACT</name>
<evidence type="ECO:0000256" key="1">
    <source>
        <dbReference type="ARBA" id="ARBA00010875"/>
    </source>
</evidence>
<dbReference type="OrthoDB" id="9807740at2"/>
<keyword evidence="2 7" id="KW-0540">Nuclease</keyword>
<dbReference type="InterPro" id="IPR020549">
    <property type="entry name" value="YbeY_CS"/>
</dbReference>
<protein>
    <recommendedName>
        <fullName evidence="7">Endoribonuclease YbeY</fullName>
        <ecNumber evidence="7">3.1.-.-</ecNumber>
    </recommendedName>
</protein>
<keyword evidence="7" id="KW-0698">rRNA processing</keyword>
<sequence>MMKLEIIDLQDLYPINKSWVKRLLKAILKMEGKNAELNMVFVDNKRIKEINKAFLGHNYATDVLSFAYDEPFLSRNSLTPYSQSKTNHRIPSGEKEKNLLSDDTIIGEIIISVEMAKKIAQKHRYAVEGEIALYLIHGLLHLLGYDDKQKKEAKEMHRREKELLLNFGYSIPVPH</sequence>
<dbReference type="PANTHER" id="PTHR46986:SF1">
    <property type="entry name" value="ENDORIBONUCLEASE YBEY, CHLOROPLASTIC"/>
    <property type="match status" value="1"/>
</dbReference>
<comment type="similarity">
    <text evidence="1 7">Belongs to the endoribonuclease YbeY family.</text>
</comment>
<comment type="caution">
    <text evidence="8">The sequence shown here is derived from an EMBL/GenBank/DDBJ whole genome shotgun (WGS) entry which is preliminary data.</text>
</comment>
<dbReference type="InterPro" id="IPR023091">
    <property type="entry name" value="MetalPrtase_cat_dom_sf_prd"/>
</dbReference>
<dbReference type="PANTHER" id="PTHR46986">
    <property type="entry name" value="ENDORIBONUCLEASE YBEY, CHLOROPLASTIC"/>
    <property type="match status" value="1"/>
</dbReference>
<accession>I3ILK6</accession>
<dbReference type="EC" id="3.1.-.-" evidence="7"/>
<keyword evidence="7" id="KW-0963">Cytoplasm</keyword>
<evidence type="ECO:0000256" key="5">
    <source>
        <dbReference type="ARBA" id="ARBA00022801"/>
    </source>
</evidence>
<dbReference type="STRING" id="247490.KSU1_C1005"/>
<evidence type="ECO:0000313" key="8">
    <source>
        <dbReference type="EMBL" id="GAB62601.1"/>
    </source>
</evidence>
<dbReference type="GO" id="GO:0004222">
    <property type="term" value="F:metalloendopeptidase activity"/>
    <property type="evidence" value="ECO:0007669"/>
    <property type="project" value="InterPro"/>
</dbReference>
<evidence type="ECO:0000256" key="4">
    <source>
        <dbReference type="ARBA" id="ARBA00022759"/>
    </source>
</evidence>
<comment type="function">
    <text evidence="7">Single strand-specific metallo-endoribonuclease involved in late-stage 70S ribosome quality control and in maturation of the 3' terminus of the 16S rRNA.</text>
</comment>
<dbReference type="EMBL" id="BAFH01000003">
    <property type="protein sequence ID" value="GAB62601.1"/>
    <property type="molecule type" value="Genomic_DNA"/>
</dbReference>
<dbReference type="Proteomes" id="UP000002985">
    <property type="component" value="Unassembled WGS sequence"/>
</dbReference>